<evidence type="ECO:0000313" key="1">
    <source>
        <dbReference type="EMBL" id="QLG00860.1"/>
    </source>
</evidence>
<accession>A0A7D5JZG3</accession>
<geneLocation type="plasmid" evidence="1">
    <name>pP12375-1FII</name>
</geneLocation>
<protein>
    <submittedName>
        <fullName evidence="1">Uncharacterized protein</fullName>
    </submittedName>
</protein>
<reference evidence="1" key="1">
    <citation type="submission" date="2019-12" db="EMBL/GenBank/DDBJ databases">
        <authorList>
            <person name="Zhou D."/>
        </authorList>
    </citation>
    <scope>NUCLEOTIDE SEQUENCE</scope>
    <source>
        <strain evidence="1">P12375</strain>
        <plasmid evidence="1">pP12375-1FII</plasmid>
    </source>
</reference>
<sequence>MTVRYLYGKRNILLPVISDKAGLRLSDLTHYSRMENEMMRDNEMEKQFVLDRERFSLLINDRIVDNREMTADPIITLIPRHCFCICLSKRRNEPELYQKFKADICIGFDVELLRERLEVISGKLPGVKFIGKDVFYYDPRTLPGTFTHDELVFCKPSTFIHESEYRLAMFYPEDKSGFKTDTGTVPFRKEGESMHLTFSHREKGYISDCVTDIFYSDSRTKLE</sequence>
<organism evidence="1">
    <name type="scientific">Leclercia adecarboxylata</name>
    <dbReference type="NCBI Taxonomy" id="83655"/>
    <lineage>
        <taxon>Bacteria</taxon>
        <taxon>Pseudomonadati</taxon>
        <taxon>Pseudomonadota</taxon>
        <taxon>Gammaproteobacteria</taxon>
        <taxon>Enterobacterales</taxon>
        <taxon>Enterobacteriaceae</taxon>
        <taxon>Leclercia</taxon>
    </lineage>
</organism>
<keyword evidence="1" id="KW-0614">Plasmid</keyword>
<dbReference type="AlphaFoldDB" id="A0A7D5JZG3"/>
<dbReference type="EMBL" id="MN821366">
    <property type="protein sequence ID" value="QLG00860.1"/>
    <property type="molecule type" value="Genomic_DNA"/>
</dbReference>
<name>A0A7D5JZG3_9ENTR</name>
<proteinExistence type="predicted"/>